<dbReference type="PANTHER" id="PTHR48466:SF2">
    <property type="entry name" value="OS10G0509000 PROTEIN"/>
    <property type="match status" value="1"/>
</dbReference>
<dbReference type="FunFam" id="3.40.50.300:FF:000830">
    <property type="entry name" value="Endonuclease MutS2"/>
    <property type="match status" value="1"/>
</dbReference>
<keyword evidence="4 9" id="KW-0255">Endonuclease</keyword>
<comment type="subunit">
    <text evidence="9">Homodimer. Binds to stalled ribosomes, contacting rRNA.</text>
</comment>
<dbReference type="GO" id="GO:0005524">
    <property type="term" value="F:ATP binding"/>
    <property type="evidence" value="ECO:0007669"/>
    <property type="project" value="UniProtKB-UniRule"/>
</dbReference>
<name>A0A0L6W502_9FIRM</name>
<dbReference type="InterPro" id="IPR045076">
    <property type="entry name" value="MutS"/>
</dbReference>
<comment type="similarity">
    <text evidence="9">Belongs to the DNA mismatch repair MutS family. MutS2 subfamily.</text>
</comment>
<evidence type="ECO:0000256" key="3">
    <source>
        <dbReference type="ARBA" id="ARBA00022741"/>
    </source>
</evidence>
<dbReference type="Proteomes" id="UP000037175">
    <property type="component" value="Unassembled WGS sequence"/>
</dbReference>
<evidence type="ECO:0000256" key="9">
    <source>
        <dbReference type="HAMAP-Rule" id="MF_00092"/>
    </source>
</evidence>
<keyword evidence="10" id="KW-0175">Coiled coil</keyword>
<dbReference type="SUPFAM" id="SSF52540">
    <property type="entry name" value="P-loop containing nucleoside triphosphate hydrolases"/>
    <property type="match status" value="1"/>
</dbReference>
<dbReference type="InterPro" id="IPR007696">
    <property type="entry name" value="DNA_mismatch_repair_MutS_core"/>
</dbReference>
<dbReference type="GO" id="GO:0030983">
    <property type="term" value="F:mismatched DNA binding"/>
    <property type="evidence" value="ECO:0007669"/>
    <property type="project" value="InterPro"/>
</dbReference>
<evidence type="ECO:0000256" key="4">
    <source>
        <dbReference type="ARBA" id="ARBA00022759"/>
    </source>
</evidence>
<dbReference type="PROSITE" id="PS00486">
    <property type="entry name" value="DNA_MISMATCH_REPAIR_2"/>
    <property type="match status" value="1"/>
</dbReference>
<keyword evidence="7 9" id="KW-0694">RNA-binding</keyword>
<keyword evidence="8 9" id="KW-0238">DNA-binding</keyword>
<dbReference type="Pfam" id="PF00488">
    <property type="entry name" value="MutS_V"/>
    <property type="match status" value="1"/>
</dbReference>
<evidence type="ECO:0000256" key="2">
    <source>
        <dbReference type="ARBA" id="ARBA00022730"/>
    </source>
</evidence>
<comment type="caution">
    <text evidence="12">The sequence shown here is derived from an EMBL/GenBank/DDBJ whole genome shotgun (WGS) entry which is preliminary data.</text>
</comment>
<dbReference type="FunFam" id="3.30.1370.110:FF:000004">
    <property type="entry name" value="Endonuclease MutS2"/>
    <property type="match status" value="1"/>
</dbReference>
<dbReference type="GO" id="GO:0016887">
    <property type="term" value="F:ATP hydrolysis activity"/>
    <property type="evidence" value="ECO:0007669"/>
    <property type="project" value="InterPro"/>
</dbReference>
<dbReference type="NCBIfam" id="TIGR01069">
    <property type="entry name" value="mutS2"/>
    <property type="match status" value="1"/>
</dbReference>
<comment type="function">
    <text evidence="9">Acts as a ribosome collision sensor, splitting the ribosome into its 2 subunits. Detects stalled/collided 70S ribosomes which it binds and splits by an ATP-hydrolysis driven conformational change. Acts upstream of the ribosome quality control system (RQC), a ribosome-associated complex that mediates the extraction of incompletely synthesized nascent chains from stalled ribosomes and their subsequent degradation. Probably generates substrates for RQC.</text>
</comment>
<dbReference type="InterPro" id="IPR002625">
    <property type="entry name" value="Smr_dom"/>
</dbReference>
<dbReference type="Pfam" id="PF01713">
    <property type="entry name" value="Smr"/>
    <property type="match status" value="1"/>
</dbReference>
<accession>A0A0L6W502</accession>
<dbReference type="InterPro" id="IPR005747">
    <property type="entry name" value="MutS2"/>
</dbReference>
<dbReference type="SUPFAM" id="SSF48334">
    <property type="entry name" value="DNA repair protein MutS, domain III"/>
    <property type="match status" value="1"/>
</dbReference>
<dbReference type="EC" id="3.6.4.-" evidence="9"/>
<dbReference type="InterPro" id="IPR036063">
    <property type="entry name" value="Smr_dom_sf"/>
</dbReference>
<dbReference type="Gene3D" id="3.40.50.300">
    <property type="entry name" value="P-loop containing nucleotide triphosphate hydrolases"/>
    <property type="match status" value="1"/>
</dbReference>
<keyword evidence="1 9" id="KW-0540">Nuclease</keyword>
<proteinExistence type="inferred from homology"/>
<protein>
    <recommendedName>
        <fullName evidence="9">Endonuclease MutS2</fullName>
        <ecNumber evidence="9">3.1.-.-</ecNumber>
    </recommendedName>
    <alternativeName>
        <fullName evidence="9">Ribosome-associated protein quality control-upstream factor</fullName>
        <shortName evidence="9">RQC-upstream factor</shortName>
        <shortName evidence="9">RqcU</shortName>
        <ecNumber evidence="9">3.6.4.-</ecNumber>
    </alternativeName>
</protein>
<evidence type="ECO:0000313" key="13">
    <source>
        <dbReference type="Proteomes" id="UP000037175"/>
    </source>
</evidence>
<feature type="domain" description="Smr" evidence="11">
    <location>
        <begin position="707"/>
        <end position="782"/>
    </location>
</feature>
<evidence type="ECO:0000256" key="6">
    <source>
        <dbReference type="ARBA" id="ARBA00022840"/>
    </source>
</evidence>
<dbReference type="SMART" id="SM00534">
    <property type="entry name" value="MUTSac"/>
    <property type="match status" value="1"/>
</dbReference>
<dbReference type="SMART" id="SM00533">
    <property type="entry name" value="MUTSd"/>
    <property type="match status" value="1"/>
</dbReference>
<gene>
    <name evidence="9" type="primary">mutS2</name>
    <name evidence="9" type="synonym">rqcU</name>
    <name evidence="12" type="ORF">Tfer_1050</name>
</gene>
<dbReference type="InterPro" id="IPR036187">
    <property type="entry name" value="DNA_mismatch_repair_MutS_sf"/>
</dbReference>
<keyword evidence="6 9" id="KW-0067">ATP-binding</keyword>
<keyword evidence="2 9" id="KW-0699">rRNA-binding</keyword>
<dbReference type="PATRIC" id="fig|281456.6.peg.1120"/>
<evidence type="ECO:0000256" key="10">
    <source>
        <dbReference type="SAM" id="Coils"/>
    </source>
</evidence>
<evidence type="ECO:0000256" key="7">
    <source>
        <dbReference type="ARBA" id="ARBA00022884"/>
    </source>
</evidence>
<dbReference type="GO" id="GO:0004519">
    <property type="term" value="F:endonuclease activity"/>
    <property type="evidence" value="ECO:0007669"/>
    <property type="project" value="UniProtKB-UniRule"/>
</dbReference>
<dbReference type="PANTHER" id="PTHR48466">
    <property type="entry name" value="OS10G0509000 PROTEIN-RELATED"/>
    <property type="match status" value="1"/>
</dbReference>
<evidence type="ECO:0000256" key="5">
    <source>
        <dbReference type="ARBA" id="ARBA00022801"/>
    </source>
</evidence>
<reference evidence="13" key="1">
    <citation type="submission" date="2015-07" db="EMBL/GenBank/DDBJ databases">
        <title>Complete Genome of Thermincola ferriacetica strain Z-0001T.</title>
        <authorList>
            <person name="Lusk B."/>
            <person name="Badalamenti J.P."/>
            <person name="Parameswaran P."/>
            <person name="Bond D.R."/>
            <person name="Torres C.I."/>
        </authorList>
    </citation>
    <scope>NUCLEOTIDE SEQUENCE [LARGE SCALE GENOMIC DNA]</scope>
    <source>
        <strain evidence="13">Z-0001</strain>
    </source>
</reference>
<evidence type="ECO:0000256" key="1">
    <source>
        <dbReference type="ARBA" id="ARBA00022722"/>
    </source>
</evidence>
<keyword evidence="3 9" id="KW-0547">Nucleotide-binding</keyword>
<feature type="coiled-coil region" evidence="10">
    <location>
        <begin position="504"/>
        <end position="621"/>
    </location>
</feature>
<dbReference type="Pfam" id="PF20297">
    <property type="entry name" value="MSSS"/>
    <property type="match status" value="1"/>
</dbReference>
<dbReference type="PROSITE" id="PS50828">
    <property type="entry name" value="SMR"/>
    <property type="match status" value="1"/>
</dbReference>
<evidence type="ECO:0000259" key="11">
    <source>
        <dbReference type="PROSITE" id="PS50828"/>
    </source>
</evidence>
<dbReference type="InterPro" id="IPR027417">
    <property type="entry name" value="P-loop_NTPase"/>
</dbReference>
<keyword evidence="13" id="KW-1185">Reference proteome</keyword>
<dbReference type="CDD" id="cd03280">
    <property type="entry name" value="ABC_MutS2"/>
    <property type="match status" value="1"/>
</dbReference>
<keyword evidence="5 9" id="KW-0378">Hydrolase</keyword>
<dbReference type="RefSeq" id="WP_052217239.1">
    <property type="nucleotide sequence ID" value="NZ_LGTE01000005.1"/>
</dbReference>
<feature type="binding site" evidence="9">
    <location>
        <begin position="327"/>
        <end position="334"/>
    </location>
    <ligand>
        <name>ATP</name>
        <dbReference type="ChEBI" id="CHEBI:30616"/>
    </ligand>
</feature>
<dbReference type="GO" id="GO:0006298">
    <property type="term" value="P:mismatch repair"/>
    <property type="evidence" value="ECO:0007669"/>
    <property type="project" value="InterPro"/>
</dbReference>
<evidence type="ECO:0000313" key="12">
    <source>
        <dbReference type="EMBL" id="KNZ70179.1"/>
    </source>
</evidence>
<sequence length="782" mass="87742">MLQRLEFQKVIELLTECATFSLGREYCAELQPSTDYAEVLRRQEETAEAAEIYRKEPDVPLGGMRDTRGIIRKANIGGILEPAELLDVAGNLVAARRLKRFFSDRSHQYPIMGDLVKNLFINKELEEKISQAIDPSGAVADEASPELRRIRHRIRETEINIKAKMEGIIRSQEHQKFFQEPIITVRGDRYVVPVKQEYRGQFPGIIHDQSASGATLFIEPVAAVELNNELRKLYSDEEREVLRILTQLSASVKAFSEELLSDAKILGTIDFILAKGKLAHHMNASKPVFNKDGYINLRKCRHPLIKGHVVPIDIYLGRDFHVLVITGPNTGGKTVSLKTVGLTAAMAQAGLHIPCEPGSQVPVFHDIFVDIGDEQSIEQSLSTFSGHLKNIIHILAKVNESALVLLDELGAGTDPVEGAALAMAILEYLYQKKARTVATTHYSELKVFAFERQGVENASVEFDSKTLRPTYKLLIGQPGRSSAFEIALRLGLPEALVTRARSFLTSEEIQVADLVEELESNRRKAEEERRKAERLRRELDEMRRDYAAKLEALENRRKELVEKAREEAASIVRQARKEADELVKELRRYVQEKRAEQLAEAEEARNRLKELENSKDEELMQEKAAAGEIPKGLKEGEPVFLPRFNQTGYVLTTPDENGQLYVQAGILKLAVHVSEVRRKQEKPAVYTAPTGTGKLVVGKAKEARTELDIRGKTVDEALPDLEKFLDDAYLAGLQQVQIIHGKGTGVLRKAVNSYLAKHKYVQEFRLGHYGEGGTGVTVIKLK</sequence>
<dbReference type="HAMAP" id="MF_00092">
    <property type="entry name" value="MutS2"/>
    <property type="match status" value="1"/>
</dbReference>
<dbReference type="GO" id="GO:0045910">
    <property type="term" value="P:negative regulation of DNA recombination"/>
    <property type="evidence" value="ECO:0007669"/>
    <property type="project" value="InterPro"/>
</dbReference>
<dbReference type="EMBL" id="LGTE01000005">
    <property type="protein sequence ID" value="KNZ70179.1"/>
    <property type="molecule type" value="Genomic_DNA"/>
</dbReference>
<dbReference type="GO" id="GO:0019843">
    <property type="term" value="F:rRNA binding"/>
    <property type="evidence" value="ECO:0007669"/>
    <property type="project" value="UniProtKB-UniRule"/>
</dbReference>
<dbReference type="GO" id="GO:0072344">
    <property type="term" value="P:rescue of stalled ribosome"/>
    <property type="evidence" value="ECO:0007669"/>
    <property type="project" value="UniProtKB-UniRule"/>
</dbReference>
<comment type="function">
    <text evidence="9">Endonuclease that is involved in the suppression of homologous recombination and thus may have a key role in the control of bacterial genetic diversity.</text>
</comment>
<dbReference type="EC" id="3.1.-.-" evidence="9"/>
<dbReference type="AlphaFoldDB" id="A0A0L6W502"/>
<dbReference type="InterPro" id="IPR046893">
    <property type="entry name" value="MSSS"/>
</dbReference>
<dbReference type="PIRSF" id="PIRSF005814">
    <property type="entry name" value="MutS_YshD"/>
    <property type="match status" value="1"/>
</dbReference>
<dbReference type="InterPro" id="IPR000432">
    <property type="entry name" value="DNA_mismatch_repair_MutS_C"/>
</dbReference>
<dbReference type="SMART" id="SM00463">
    <property type="entry name" value="SMR"/>
    <property type="match status" value="1"/>
</dbReference>
<dbReference type="Gene3D" id="3.30.1370.110">
    <property type="match status" value="1"/>
</dbReference>
<dbReference type="CDD" id="cd06503">
    <property type="entry name" value="ATP-synt_Fo_b"/>
    <property type="match status" value="1"/>
</dbReference>
<dbReference type="GO" id="GO:0043023">
    <property type="term" value="F:ribosomal large subunit binding"/>
    <property type="evidence" value="ECO:0007669"/>
    <property type="project" value="UniProtKB-UniRule"/>
</dbReference>
<dbReference type="GO" id="GO:0140664">
    <property type="term" value="F:ATP-dependent DNA damage sensor activity"/>
    <property type="evidence" value="ECO:0007669"/>
    <property type="project" value="InterPro"/>
</dbReference>
<organism evidence="12 13">
    <name type="scientific">Thermincola ferriacetica</name>
    <dbReference type="NCBI Taxonomy" id="281456"/>
    <lineage>
        <taxon>Bacteria</taxon>
        <taxon>Bacillati</taxon>
        <taxon>Bacillota</taxon>
        <taxon>Clostridia</taxon>
        <taxon>Eubacteriales</taxon>
        <taxon>Thermincolaceae</taxon>
        <taxon>Thermincola</taxon>
    </lineage>
</organism>
<evidence type="ECO:0000256" key="8">
    <source>
        <dbReference type="ARBA" id="ARBA00023125"/>
    </source>
</evidence>
<dbReference type="SUPFAM" id="SSF160443">
    <property type="entry name" value="SMR domain-like"/>
    <property type="match status" value="1"/>
</dbReference>